<dbReference type="RefSeq" id="WP_106380384.1">
    <property type="nucleotide sequence ID" value="NZ_NIGF01000011.1"/>
</dbReference>
<keyword evidence="2" id="KW-1185">Reference proteome</keyword>
<comment type="caution">
    <text evidence="1">The sequence shown here is derived from an EMBL/GenBank/DDBJ whole genome shotgun (WGS) entry which is preliminary data.</text>
</comment>
<evidence type="ECO:0000313" key="2">
    <source>
        <dbReference type="Proteomes" id="UP000237684"/>
    </source>
</evidence>
<dbReference type="EMBL" id="NIGF01000011">
    <property type="protein sequence ID" value="PQV63501.1"/>
    <property type="molecule type" value="Genomic_DNA"/>
</dbReference>
<reference evidence="1 2" key="1">
    <citation type="journal article" date="2018" name="Syst. Appl. Microbiol.">
        <title>Abditibacterium utsteinense sp. nov., the first cultivated member of candidate phylum FBP, isolated from ice-free Antarctic soil samples.</title>
        <authorList>
            <person name="Tahon G."/>
            <person name="Tytgat B."/>
            <person name="Lebbe L."/>
            <person name="Carlier A."/>
            <person name="Willems A."/>
        </authorList>
    </citation>
    <scope>NUCLEOTIDE SEQUENCE [LARGE SCALE GENOMIC DNA]</scope>
    <source>
        <strain evidence="1 2">LMG 29911</strain>
    </source>
</reference>
<dbReference type="Proteomes" id="UP000237684">
    <property type="component" value="Unassembled WGS sequence"/>
</dbReference>
<dbReference type="AlphaFoldDB" id="A0A2S8SRR6"/>
<dbReference type="OrthoDB" id="2220876at2"/>
<evidence type="ECO:0000313" key="1">
    <source>
        <dbReference type="EMBL" id="PQV63501.1"/>
    </source>
</evidence>
<name>A0A2S8SRR6_9BACT</name>
<gene>
    <name evidence="1" type="ORF">B1R32_11162</name>
</gene>
<accession>A0A2S8SRR6</accession>
<organism evidence="1 2">
    <name type="scientific">Abditibacterium utsteinense</name>
    <dbReference type="NCBI Taxonomy" id="1960156"/>
    <lineage>
        <taxon>Bacteria</taxon>
        <taxon>Pseudomonadati</taxon>
        <taxon>Abditibacteriota</taxon>
        <taxon>Abditibacteriia</taxon>
        <taxon>Abditibacteriales</taxon>
        <taxon>Abditibacteriaceae</taxon>
        <taxon>Abditibacterium</taxon>
    </lineage>
</organism>
<dbReference type="InParanoid" id="A0A2S8SRR6"/>
<sequence>MIPTQSLLKVDEIAPRFALLLREAGTSIENPALAATWQAFANFCREPVKCDDERLFFEADLSSSQPDSFYVHFARTCYGREPKGYVWSHELICDFIFPLTEALEEFSCTVEAEELETGSPEREEFLVEVQANGTLWQALSQLQPTQAQIYVGES</sequence>
<protein>
    <submittedName>
        <fullName evidence="1">Uncharacterized protein</fullName>
    </submittedName>
</protein>
<proteinExistence type="predicted"/>